<organism evidence="4 5">
    <name type="scientific">Chenopodium quinoa</name>
    <name type="common">Quinoa</name>
    <dbReference type="NCBI Taxonomy" id="63459"/>
    <lineage>
        <taxon>Eukaryota</taxon>
        <taxon>Viridiplantae</taxon>
        <taxon>Streptophyta</taxon>
        <taxon>Embryophyta</taxon>
        <taxon>Tracheophyta</taxon>
        <taxon>Spermatophyta</taxon>
        <taxon>Magnoliopsida</taxon>
        <taxon>eudicotyledons</taxon>
        <taxon>Gunneridae</taxon>
        <taxon>Pentapetalae</taxon>
        <taxon>Caryophyllales</taxon>
        <taxon>Chenopodiaceae</taxon>
        <taxon>Chenopodioideae</taxon>
        <taxon>Atripliceae</taxon>
        <taxon>Chenopodium</taxon>
    </lineage>
</organism>
<dbReference type="PANTHER" id="PTHR34462">
    <property type="entry name" value="OS05G0587400 PROTEIN"/>
    <property type="match status" value="1"/>
</dbReference>
<dbReference type="OMA" id="MWATSPD"/>
<keyword evidence="1" id="KW-0175">Coiled coil</keyword>
<feature type="compositionally biased region" description="Polar residues" evidence="2">
    <location>
        <begin position="199"/>
        <end position="214"/>
    </location>
</feature>
<dbReference type="EnsemblPlants" id="AUR62002842-RA">
    <property type="protein sequence ID" value="AUR62002842-RA:cds"/>
    <property type="gene ID" value="AUR62002842"/>
</dbReference>
<keyword evidence="3" id="KW-1133">Transmembrane helix</keyword>
<accession>A0A803KUY4</accession>
<evidence type="ECO:0000256" key="3">
    <source>
        <dbReference type="SAM" id="Phobius"/>
    </source>
</evidence>
<reference evidence="4" key="2">
    <citation type="submission" date="2021-03" db="UniProtKB">
        <authorList>
            <consortium name="EnsemblPlants"/>
        </authorList>
    </citation>
    <scope>IDENTIFICATION</scope>
</reference>
<feature type="transmembrane region" description="Helical" evidence="3">
    <location>
        <begin position="12"/>
        <end position="38"/>
    </location>
</feature>
<dbReference type="Gramene" id="AUR62002842-RA">
    <property type="protein sequence ID" value="AUR62002842-RA:cds"/>
    <property type="gene ID" value="AUR62002842"/>
</dbReference>
<protein>
    <submittedName>
        <fullName evidence="4">Uncharacterized protein</fullName>
    </submittedName>
</protein>
<keyword evidence="5" id="KW-1185">Reference proteome</keyword>
<evidence type="ECO:0000313" key="5">
    <source>
        <dbReference type="Proteomes" id="UP000596660"/>
    </source>
</evidence>
<reference evidence="4" key="1">
    <citation type="journal article" date="2017" name="Nature">
        <title>The genome of Chenopodium quinoa.</title>
        <authorList>
            <person name="Jarvis D.E."/>
            <person name="Ho Y.S."/>
            <person name="Lightfoot D.J."/>
            <person name="Schmoeckel S.M."/>
            <person name="Li B."/>
            <person name="Borm T.J.A."/>
            <person name="Ohyanagi H."/>
            <person name="Mineta K."/>
            <person name="Michell C.T."/>
            <person name="Saber N."/>
            <person name="Kharbatia N.M."/>
            <person name="Rupper R.R."/>
            <person name="Sharp A.R."/>
            <person name="Dally N."/>
            <person name="Boughton B.A."/>
            <person name="Woo Y.H."/>
            <person name="Gao G."/>
            <person name="Schijlen E.G.W.M."/>
            <person name="Guo X."/>
            <person name="Momin A.A."/>
            <person name="Negrao S."/>
            <person name="Al-Babili S."/>
            <person name="Gehring C."/>
            <person name="Roessner U."/>
            <person name="Jung C."/>
            <person name="Murphy K."/>
            <person name="Arold S.T."/>
            <person name="Gojobori T."/>
            <person name="van der Linden C.G."/>
            <person name="van Loo E.N."/>
            <person name="Jellen E.N."/>
            <person name="Maughan P.J."/>
            <person name="Tester M."/>
        </authorList>
    </citation>
    <scope>NUCLEOTIDE SEQUENCE [LARGE SCALE GENOMIC DNA]</scope>
    <source>
        <strain evidence="4">cv. PI 614886</strain>
    </source>
</reference>
<keyword evidence="3" id="KW-0472">Membrane</keyword>
<keyword evidence="3" id="KW-0812">Transmembrane</keyword>
<dbReference type="AlphaFoldDB" id="A0A803KUY4"/>
<name>A0A803KUY4_CHEQI</name>
<dbReference type="PANTHER" id="PTHR34462:SF1">
    <property type="entry name" value="OS05G0587400 PROTEIN"/>
    <property type="match status" value="1"/>
</dbReference>
<evidence type="ECO:0000256" key="2">
    <source>
        <dbReference type="SAM" id="MobiDB-lite"/>
    </source>
</evidence>
<feature type="coiled-coil region" evidence="1">
    <location>
        <begin position="223"/>
        <end position="285"/>
    </location>
</feature>
<feature type="region of interest" description="Disordered" evidence="2">
    <location>
        <begin position="185"/>
        <end position="214"/>
    </location>
</feature>
<evidence type="ECO:0000256" key="1">
    <source>
        <dbReference type="SAM" id="Coils"/>
    </source>
</evidence>
<dbReference type="Proteomes" id="UP000596660">
    <property type="component" value="Unplaced"/>
</dbReference>
<sequence>MVLLAYFRSLGVFFFTGTLTFIFSEYSVLGNFPLWFIFQTSALRMKSRVSSEARTQRPKNVQGEGPNWVLVVGGALLSTLSVRLGFKLKQALDSKQQDNSVLKGNERTAGRRLGNCRSNSSLHSYGLDENNCYNCASGSDYHKITTFGERVTEVKSSSNGPIMTEPEVSLPLVTVPAPEYSMVWVSSPERGDPPPKPFQHSSNSDSPCVSESGSDMFSKRDVIQKLRQQLKRRDDLIVEMQDQIAELQNALNAQMSHSDNLQSQLDATNKELFDSEREIQRLRKAIADHCLAHGDPNEKLSTTTSPAEKRNGHANGYLNGDANFGFHEKSGDDERIQMLKKEIRGLKEIIEGKDYLIEGFKEQKDELSSKMKELQQRLDSQLPHIL</sequence>
<evidence type="ECO:0000313" key="4">
    <source>
        <dbReference type="EnsemblPlants" id="AUR62002842-RA:cds"/>
    </source>
</evidence>
<proteinExistence type="predicted"/>